<dbReference type="GO" id="GO:0000009">
    <property type="term" value="F:alpha-1,6-mannosyltransferase activity"/>
    <property type="evidence" value="ECO:0007669"/>
    <property type="project" value="InterPro"/>
</dbReference>
<dbReference type="OrthoDB" id="409543at2759"/>
<dbReference type="AlphaFoldDB" id="A0A0G4F9Z6"/>
<dbReference type="GO" id="GO:0006487">
    <property type="term" value="P:protein N-linked glycosylation"/>
    <property type="evidence" value="ECO:0007669"/>
    <property type="project" value="TreeGrafter"/>
</dbReference>
<dbReference type="PhylomeDB" id="A0A0G4F9Z6"/>
<dbReference type="Gene3D" id="3.90.550.20">
    <property type="match status" value="1"/>
</dbReference>
<dbReference type="InterPro" id="IPR039367">
    <property type="entry name" value="Och1-like"/>
</dbReference>
<protein>
    <submittedName>
        <fullName evidence="2">Uncharacterized protein</fullName>
    </submittedName>
</protein>
<dbReference type="InParanoid" id="A0A0G4F9Z6"/>
<gene>
    <name evidence="2" type="ORF">Vbra_4376</name>
</gene>
<sequence length="323" mass="36370">MIRFSFAIASLALAAVARSLSWHPEIVDFVSIKTLRRRATLRSLQPDNQLCGAEETLRIMAADKPQGGGSAETSPAIPRQVFMTTENKQVMPQWEKKNIDKCKRMNPGWVFHLYDAGERISTLRRHIQVLSIYGSTSRTVLRRRPIEEWDEAQKHSSRGLVGAEIIRPETSQLQFTGWAFAFAPKHPILSSTIGLICEKVKEMKASPSSADAVEITGPAVYSRAVTNYMTKRGLSKETVMAGGDHRAGDVSIFGINRFAPLQDHSNATQDCHHPDIFLIHQFAGRWRASYQWYTADGKPPKGAWLPAEKPSSWVPRRWEDYPQ</sequence>
<dbReference type="PANTHER" id="PTHR31834">
    <property type="entry name" value="INITIATION-SPECIFIC ALPHA-1,6-MANNOSYLTRANSFERASE"/>
    <property type="match status" value="1"/>
</dbReference>
<organism evidence="2 3">
    <name type="scientific">Vitrella brassicaformis (strain CCMP3155)</name>
    <dbReference type="NCBI Taxonomy" id="1169540"/>
    <lineage>
        <taxon>Eukaryota</taxon>
        <taxon>Sar</taxon>
        <taxon>Alveolata</taxon>
        <taxon>Colpodellida</taxon>
        <taxon>Vitrellaceae</taxon>
        <taxon>Vitrella</taxon>
    </lineage>
</organism>
<evidence type="ECO:0000256" key="1">
    <source>
        <dbReference type="SAM" id="SignalP"/>
    </source>
</evidence>
<dbReference type="PANTHER" id="PTHR31834:SF1">
    <property type="entry name" value="INITIATION-SPECIFIC ALPHA-1,6-MANNOSYLTRANSFERASE"/>
    <property type="match status" value="1"/>
</dbReference>
<keyword evidence="3" id="KW-1185">Reference proteome</keyword>
<feature type="chain" id="PRO_5005188303" evidence="1">
    <location>
        <begin position="20"/>
        <end position="323"/>
    </location>
</feature>
<dbReference type="EMBL" id="CDMY01000395">
    <property type="protein sequence ID" value="CEM09783.1"/>
    <property type="molecule type" value="Genomic_DNA"/>
</dbReference>
<keyword evidence="1" id="KW-0732">Signal</keyword>
<feature type="signal peptide" evidence="1">
    <location>
        <begin position="1"/>
        <end position="19"/>
    </location>
</feature>
<dbReference type="Proteomes" id="UP000041254">
    <property type="component" value="Unassembled WGS sequence"/>
</dbReference>
<proteinExistence type="predicted"/>
<dbReference type="VEuPathDB" id="CryptoDB:Vbra_4376"/>
<name>A0A0G4F9Z6_VITBC</name>
<dbReference type="GO" id="GO:0000136">
    <property type="term" value="C:mannan polymerase complex"/>
    <property type="evidence" value="ECO:0007669"/>
    <property type="project" value="TreeGrafter"/>
</dbReference>
<evidence type="ECO:0000313" key="3">
    <source>
        <dbReference type="Proteomes" id="UP000041254"/>
    </source>
</evidence>
<evidence type="ECO:0000313" key="2">
    <source>
        <dbReference type="EMBL" id="CEM09783.1"/>
    </source>
</evidence>
<reference evidence="2 3" key="1">
    <citation type="submission" date="2014-11" db="EMBL/GenBank/DDBJ databases">
        <authorList>
            <person name="Zhu J."/>
            <person name="Qi W."/>
            <person name="Song R."/>
        </authorList>
    </citation>
    <scope>NUCLEOTIDE SEQUENCE [LARGE SCALE GENOMIC DNA]</scope>
</reference>
<accession>A0A0G4F9Z6</accession>